<dbReference type="OMA" id="ERAKCWS"/>
<evidence type="ECO:0000256" key="3">
    <source>
        <dbReference type="ARBA" id="ARBA00023157"/>
    </source>
</evidence>
<dbReference type="Ensembl" id="ENSEBUT00000023579.1">
    <property type="protein sequence ID" value="ENSEBUP00000023003.1"/>
    <property type="gene ID" value="ENSEBUG00000014179.1"/>
</dbReference>
<dbReference type="SUPFAM" id="SSF47694">
    <property type="entry name" value="Cytochrome c oxidase subunit h"/>
    <property type="match status" value="1"/>
</dbReference>
<dbReference type="Proteomes" id="UP000694388">
    <property type="component" value="Unplaced"/>
</dbReference>
<sequence length="79" mass="9331">MSAPSAADRRRCWDARDSLWVCMDENPGSLSVCAQQRSRYEEICPNTWVRYFDRRREYLKYKAKLETEGFLPGTTFQVS</sequence>
<evidence type="ECO:0000313" key="4">
    <source>
        <dbReference type="Ensembl" id="ENSEBUP00000023003.1"/>
    </source>
</evidence>
<reference evidence="4" key="2">
    <citation type="submission" date="2025-09" db="UniProtKB">
        <authorList>
            <consortium name="Ensembl"/>
        </authorList>
    </citation>
    <scope>IDENTIFICATION</scope>
</reference>
<evidence type="ECO:0008006" key="6">
    <source>
        <dbReference type="Google" id="ProtNLM"/>
    </source>
</evidence>
<reference evidence="4" key="1">
    <citation type="submission" date="2025-08" db="UniProtKB">
        <authorList>
            <consortium name="Ensembl"/>
        </authorList>
    </citation>
    <scope>IDENTIFICATION</scope>
</reference>
<keyword evidence="5" id="KW-1185">Reference proteome</keyword>
<dbReference type="PROSITE" id="PS51808">
    <property type="entry name" value="CHCH"/>
    <property type="match status" value="1"/>
</dbReference>
<organism evidence="4 5">
    <name type="scientific">Eptatretus burgeri</name>
    <name type="common">Inshore hagfish</name>
    <dbReference type="NCBI Taxonomy" id="7764"/>
    <lineage>
        <taxon>Eukaryota</taxon>
        <taxon>Metazoa</taxon>
        <taxon>Chordata</taxon>
        <taxon>Craniata</taxon>
        <taxon>Vertebrata</taxon>
        <taxon>Cyclostomata</taxon>
        <taxon>Myxini</taxon>
        <taxon>Myxiniformes</taxon>
        <taxon>Myxinidae</taxon>
        <taxon>Eptatretinae</taxon>
        <taxon>Eptatretus</taxon>
    </lineage>
</organism>
<protein>
    <recommendedName>
        <fullName evidence="6">Cytochrome c oxidase assembly factor 6 homolog</fullName>
    </recommendedName>
</protein>
<evidence type="ECO:0000256" key="2">
    <source>
        <dbReference type="ARBA" id="ARBA00023128"/>
    </source>
</evidence>
<name>A0A8C4R223_EPTBU</name>
<dbReference type="Gene3D" id="1.10.10.140">
    <property type="entry name" value="Cytochrome c oxidase, subunit VIb"/>
    <property type="match status" value="1"/>
</dbReference>
<accession>A0A8C4R223</accession>
<dbReference type="InterPro" id="IPR042289">
    <property type="entry name" value="COA6"/>
</dbReference>
<dbReference type="PANTHER" id="PTHR46690:SF1">
    <property type="entry name" value="CYTOCHROME C OXIDASE ASSEMBLY FACTOR 6 HOMOLOG"/>
    <property type="match status" value="1"/>
</dbReference>
<comment type="subcellular location">
    <subcellularLocation>
        <location evidence="1">Mitochondrion</location>
    </subcellularLocation>
</comment>
<evidence type="ECO:0000256" key="1">
    <source>
        <dbReference type="ARBA" id="ARBA00004173"/>
    </source>
</evidence>
<dbReference type="GeneTree" id="ENSGT01010000225465"/>
<dbReference type="GO" id="GO:0042775">
    <property type="term" value="P:mitochondrial ATP synthesis coupled electron transport"/>
    <property type="evidence" value="ECO:0007669"/>
    <property type="project" value="TreeGrafter"/>
</dbReference>
<dbReference type="AlphaFoldDB" id="A0A8C4R223"/>
<dbReference type="GO" id="GO:0008535">
    <property type="term" value="P:respiratory chain complex IV assembly"/>
    <property type="evidence" value="ECO:0007669"/>
    <property type="project" value="InterPro"/>
</dbReference>
<dbReference type="InterPro" id="IPR036549">
    <property type="entry name" value="CX6/COA6-like_sf"/>
</dbReference>
<dbReference type="GO" id="GO:0005739">
    <property type="term" value="C:mitochondrion"/>
    <property type="evidence" value="ECO:0007669"/>
    <property type="project" value="UniProtKB-SubCell"/>
</dbReference>
<proteinExistence type="predicted"/>
<dbReference type="PANTHER" id="PTHR46690">
    <property type="entry name" value="CYTOCHROME C OXIDASE ASSEMBLY FACTOR 6 HOMOLOG"/>
    <property type="match status" value="1"/>
</dbReference>
<keyword evidence="3" id="KW-1015">Disulfide bond</keyword>
<dbReference type="InterPro" id="IPR048280">
    <property type="entry name" value="COX6B-like"/>
</dbReference>
<keyword evidence="2" id="KW-0496">Mitochondrion</keyword>
<dbReference type="Pfam" id="PF02297">
    <property type="entry name" value="COX6B"/>
    <property type="match status" value="1"/>
</dbReference>
<evidence type="ECO:0000313" key="5">
    <source>
        <dbReference type="Proteomes" id="UP000694388"/>
    </source>
</evidence>